<sequence>MVYYFVERMTEDDIEQVQVIERASFSTLWSASTYRHELRSPATSRYIVARASSTPPPPRTERSAPRRGLLASLLPMLSVRQTSVRDFPIVGYGGVWLSVDEGHITTIAVAPAYRGRGLGELLLNGLIDQALDLNADVLTLEVRVSNIVAQQLYLKYGFRPAGTRPRYYTDNGEDALIMWTDPIRSQAYQERLQQLREQLFARLREEANEPGPLRNNLRLGTE</sequence>
<feature type="domain" description="N-acetyltransferase" evidence="5">
    <location>
        <begin position="4"/>
        <end position="183"/>
    </location>
</feature>
<dbReference type="SUPFAM" id="SSF55729">
    <property type="entry name" value="Acyl-CoA N-acyltransferases (Nat)"/>
    <property type="match status" value="1"/>
</dbReference>
<dbReference type="GO" id="GO:0008080">
    <property type="term" value="F:N-acetyltransferase activity"/>
    <property type="evidence" value="ECO:0007669"/>
    <property type="project" value="InterPro"/>
</dbReference>
<keyword evidence="2" id="KW-0963">Cytoplasm</keyword>
<dbReference type="KEGG" id="rca:Rcas_4079"/>
<protein>
    <submittedName>
        <fullName evidence="6">Ribosomal-protein-alanine acetyltransferase</fullName>
    </submittedName>
</protein>
<dbReference type="EMBL" id="CP000804">
    <property type="protein sequence ID" value="ABU60111.1"/>
    <property type="molecule type" value="Genomic_DNA"/>
</dbReference>
<organism evidence="6 7">
    <name type="scientific">Roseiflexus castenholzii (strain DSM 13941 / HLO8)</name>
    <dbReference type="NCBI Taxonomy" id="383372"/>
    <lineage>
        <taxon>Bacteria</taxon>
        <taxon>Bacillati</taxon>
        <taxon>Chloroflexota</taxon>
        <taxon>Chloroflexia</taxon>
        <taxon>Chloroflexales</taxon>
        <taxon>Roseiflexineae</taxon>
        <taxon>Roseiflexaceae</taxon>
        <taxon>Roseiflexus</taxon>
    </lineage>
</organism>
<dbReference type="STRING" id="383372.Rcas_4079"/>
<evidence type="ECO:0000256" key="3">
    <source>
        <dbReference type="ARBA" id="ARBA00022679"/>
    </source>
</evidence>
<dbReference type="Proteomes" id="UP000000263">
    <property type="component" value="Chromosome"/>
</dbReference>
<dbReference type="InterPro" id="IPR006464">
    <property type="entry name" value="AcTrfase_RimI/Ard1"/>
</dbReference>
<dbReference type="NCBIfam" id="TIGR01575">
    <property type="entry name" value="rimI"/>
    <property type="match status" value="1"/>
</dbReference>
<accession>A7NRB5</accession>
<dbReference type="PANTHER" id="PTHR43420">
    <property type="entry name" value="ACETYLTRANSFERASE"/>
    <property type="match status" value="1"/>
</dbReference>
<comment type="similarity">
    <text evidence="1">Belongs to the acetyltransferase family. RimI subfamily.</text>
</comment>
<keyword evidence="7" id="KW-1185">Reference proteome</keyword>
<dbReference type="InterPro" id="IPR050680">
    <property type="entry name" value="YpeA/RimI_acetyltransf"/>
</dbReference>
<dbReference type="PROSITE" id="PS51186">
    <property type="entry name" value="GNAT"/>
    <property type="match status" value="1"/>
</dbReference>
<evidence type="ECO:0000256" key="4">
    <source>
        <dbReference type="ARBA" id="ARBA00023315"/>
    </source>
</evidence>
<dbReference type="AlphaFoldDB" id="A7NRB5"/>
<dbReference type="eggNOG" id="COG0456">
    <property type="taxonomic scope" value="Bacteria"/>
</dbReference>
<evidence type="ECO:0000256" key="2">
    <source>
        <dbReference type="ARBA" id="ARBA00022490"/>
    </source>
</evidence>
<dbReference type="Gene3D" id="3.40.630.30">
    <property type="match status" value="1"/>
</dbReference>
<proteinExistence type="inferred from homology"/>
<dbReference type="Pfam" id="PF00583">
    <property type="entry name" value="Acetyltransf_1"/>
    <property type="match status" value="1"/>
</dbReference>
<dbReference type="PANTHER" id="PTHR43420:SF44">
    <property type="entry name" value="ACETYLTRANSFERASE YPEA"/>
    <property type="match status" value="1"/>
</dbReference>
<dbReference type="InterPro" id="IPR016181">
    <property type="entry name" value="Acyl_CoA_acyltransferase"/>
</dbReference>
<evidence type="ECO:0000313" key="7">
    <source>
        <dbReference type="Proteomes" id="UP000000263"/>
    </source>
</evidence>
<evidence type="ECO:0000259" key="5">
    <source>
        <dbReference type="PROSITE" id="PS51186"/>
    </source>
</evidence>
<dbReference type="HOGENOM" id="CLU_013985_23_3_0"/>
<reference evidence="6 7" key="1">
    <citation type="submission" date="2007-08" db="EMBL/GenBank/DDBJ databases">
        <title>Complete sequence of Roseiflexus castenholzii DSM 13941.</title>
        <authorList>
            <consortium name="US DOE Joint Genome Institute"/>
            <person name="Copeland A."/>
            <person name="Lucas S."/>
            <person name="Lapidus A."/>
            <person name="Barry K."/>
            <person name="Glavina del Rio T."/>
            <person name="Dalin E."/>
            <person name="Tice H."/>
            <person name="Pitluck S."/>
            <person name="Thompson L.S."/>
            <person name="Brettin T."/>
            <person name="Bruce D."/>
            <person name="Detter J.C."/>
            <person name="Han C."/>
            <person name="Tapia R."/>
            <person name="Schmutz J."/>
            <person name="Larimer F."/>
            <person name="Land M."/>
            <person name="Hauser L."/>
            <person name="Kyrpides N."/>
            <person name="Mikhailova N."/>
            <person name="Bryant D.A."/>
            <person name="Hanada S."/>
            <person name="Tsukatani Y."/>
            <person name="Richardson P."/>
        </authorList>
    </citation>
    <scope>NUCLEOTIDE SEQUENCE [LARGE SCALE GENOMIC DNA]</scope>
    <source>
        <strain evidence="7">DSM 13941 / HLO8</strain>
    </source>
</reference>
<name>A7NRB5_ROSCS</name>
<keyword evidence="4" id="KW-0012">Acyltransferase</keyword>
<dbReference type="InterPro" id="IPR000182">
    <property type="entry name" value="GNAT_dom"/>
</dbReference>
<gene>
    <name evidence="6" type="ordered locus">Rcas_4079</name>
</gene>
<evidence type="ECO:0000256" key="1">
    <source>
        <dbReference type="ARBA" id="ARBA00005395"/>
    </source>
</evidence>
<keyword evidence="3 6" id="KW-0808">Transferase</keyword>
<evidence type="ECO:0000313" key="6">
    <source>
        <dbReference type="EMBL" id="ABU60111.1"/>
    </source>
</evidence>